<organism evidence="3 4">
    <name type="scientific">Mycolicibacterium mageritense</name>
    <name type="common">Mycobacterium mageritense</name>
    <dbReference type="NCBI Taxonomy" id="53462"/>
    <lineage>
        <taxon>Bacteria</taxon>
        <taxon>Bacillati</taxon>
        <taxon>Actinomycetota</taxon>
        <taxon>Actinomycetes</taxon>
        <taxon>Mycobacteriales</taxon>
        <taxon>Mycobacteriaceae</taxon>
        <taxon>Mycolicibacterium</taxon>
    </lineage>
</organism>
<keyword evidence="4" id="KW-1185">Reference proteome</keyword>
<dbReference type="InterPro" id="IPR007213">
    <property type="entry name" value="Ppm1/Ppm2/Tcmp"/>
</dbReference>
<protein>
    <submittedName>
        <fullName evidence="3">O-methyltransferase Omt</fullName>
    </submittedName>
</protein>
<dbReference type="Gene3D" id="3.40.50.150">
    <property type="entry name" value="Vaccinia Virus protein VP39"/>
    <property type="match status" value="1"/>
</dbReference>
<sequence length="274" mass="30636">MTVTFDGLTPIEKTLLVTLSGRALDIQQKRPLLGDRSAETVSNRLDHDIPKLSSTVRLAVAVRSRMLDRLVDQFIADHPDAVVVELGCGLETRMHRLAPPVTVDWYDIDLPDVIALRRQLIPELDRGHPIAASLTEPGWLTEIPCEQPAIIVADGVLGFLTEADNKQILRTITDHFTAGGELIFNAYTPLVARMMGALRVLRDVGIPKNYRGYGIANPHAIEELNPNLTFIEEQLGAQAPEADQFPWATRLIAKIFARWRAQARRGVWIVLYHF</sequence>
<gene>
    <name evidence="3" type="ORF">MMAGJ_21120</name>
</gene>
<accession>A0ABM7HQM5</accession>
<dbReference type="PANTHER" id="PTHR43619">
    <property type="entry name" value="S-ADENOSYL-L-METHIONINE-DEPENDENT METHYLTRANSFERASE YKTD-RELATED"/>
    <property type="match status" value="1"/>
</dbReference>
<dbReference type="InterPro" id="IPR029063">
    <property type="entry name" value="SAM-dependent_MTases_sf"/>
</dbReference>
<keyword evidence="1" id="KW-0489">Methyltransferase</keyword>
<keyword evidence="2" id="KW-0808">Transferase</keyword>
<dbReference type="PANTHER" id="PTHR43619:SF2">
    <property type="entry name" value="S-ADENOSYL-L-METHIONINE-DEPENDENT METHYLTRANSFERASES SUPERFAMILY PROTEIN"/>
    <property type="match status" value="1"/>
</dbReference>
<dbReference type="RefSeq" id="WP_036432357.1">
    <property type="nucleotide sequence ID" value="NZ_AP022567.1"/>
</dbReference>
<reference evidence="3 4" key="1">
    <citation type="journal article" date="2019" name="Emerg. Microbes Infect.">
        <title>Comprehensive subspecies identification of 175 nontuberculous mycobacteria species based on 7547 genomic profiles.</title>
        <authorList>
            <person name="Matsumoto Y."/>
            <person name="Kinjo T."/>
            <person name="Motooka D."/>
            <person name="Nabeya D."/>
            <person name="Jung N."/>
            <person name="Uechi K."/>
            <person name="Horii T."/>
            <person name="Iida T."/>
            <person name="Fujita J."/>
            <person name="Nakamura S."/>
        </authorList>
    </citation>
    <scope>NUCLEOTIDE SEQUENCE [LARGE SCALE GENOMIC DNA]</scope>
    <source>
        <strain evidence="3 4">JCM 12375</strain>
    </source>
</reference>
<evidence type="ECO:0000256" key="2">
    <source>
        <dbReference type="ARBA" id="ARBA00022679"/>
    </source>
</evidence>
<evidence type="ECO:0000313" key="3">
    <source>
        <dbReference type="EMBL" id="BBX32830.1"/>
    </source>
</evidence>
<dbReference type="SUPFAM" id="SSF53335">
    <property type="entry name" value="S-adenosyl-L-methionine-dependent methyltransferases"/>
    <property type="match status" value="1"/>
</dbReference>
<proteinExistence type="predicted"/>
<dbReference type="Pfam" id="PF04072">
    <property type="entry name" value="LCM"/>
    <property type="match status" value="1"/>
</dbReference>
<evidence type="ECO:0000313" key="4">
    <source>
        <dbReference type="Proteomes" id="UP000465622"/>
    </source>
</evidence>
<dbReference type="PIRSF" id="PIRSF028177">
    <property type="entry name" value="Polyketide_synth_Omtfrase_TcmP"/>
    <property type="match status" value="1"/>
</dbReference>
<dbReference type="EMBL" id="AP022567">
    <property type="protein sequence ID" value="BBX32830.1"/>
    <property type="molecule type" value="Genomic_DNA"/>
</dbReference>
<dbReference type="Proteomes" id="UP000465622">
    <property type="component" value="Chromosome"/>
</dbReference>
<evidence type="ECO:0000256" key="1">
    <source>
        <dbReference type="ARBA" id="ARBA00022603"/>
    </source>
</evidence>
<name>A0ABM7HQM5_MYCME</name>
<dbReference type="InterPro" id="IPR016874">
    <property type="entry name" value="TcmP-like"/>
</dbReference>